<dbReference type="InterPro" id="IPR002528">
    <property type="entry name" value="MATE_fam"/>
</dbReference>
<reference evidence="12" key="1">
    <citation type="submission" date="2019-07" db="EMBL/GenBank/DDBJ databases">
        <title>Shewanella sp. YLB-08 draft genomic sequence.</title>
        <authorList>
            <person name="Yu L."/>
        </authorList>
    </citation>
    <scope>NUCLEOTIDE SEQUENCE [LARGE SCALE GENOMIC DNA]</scope>
    <source>
        <strain evidence="12">JCM 20706</strain>
    </source>
</reference>
<dbReference type="OrthoDB" id="9811110at2"/>
<keyword evidence="4" id="KW-0813">Transport</keyword>
<sequence length="466" mass="50609">MLAHQPSQNPMSTSINRTFWRYAIPSVAAMLVNGVYQIVDGIFIGQYVGYQGLAGINMAWPIIYVFAGIGLMIGMGSGSLLSVSRGENTHKHDSEEANSAKINRTLASALILILAFGLLGTIALSFSVDSLLQLQGGTGQTLIMAQQYTTPFIWSLLFTILASALPILIRNDESPNIATGLMVMGACLNIVLDYLLIVQFDLALHGAAIATISAQAAVSIGGIIYFLSSKTSVKFVASKFTFNAKLARQILILGASSFVMYLYTSFVFALHNRLFMEYGSSLTVGAFAIVGYLMVLYYFVAEGLGEGMQPPVSFFFGAREPKNIKRMVILAAKVSISAGLLWVLILNLFPNAIIGLFNSDDNALLQETISGIQMHLFSMFLDGFVVLAIMYFMAVNEGTKALWISISNMLIQLPFLYVLPKLLGVNGVWLAMPISNVVIFAIVAPMVWRHINSAIEADNSRILSTA</sequence>
<dbReference type="Proteomes" id="UP000318126">
    <property type="component" value="Unassembled WGS sequence"/>
</dbReference>
<evidence type="ECO:0000256" key="4">
    <source>
        <dbReference type="ARBA" id="ARBA00022448"/>
    </source>
</evidence>
<keyword evidence="9" id="KW-0046">Antibiotic resistance</keyword>
<keyword evidence="5" id="KW-1003">Cell membrane</keyword>
<feature type="transmembrane region" description="Helical" evidence="10">
    <location>
        <begin position="374"/>
        <end position="394"/>
    </location>
</feature>
<keyword evidence="8 10" id="KW-0472">Membrane</keyword>
<evidence type="ECO:0000256" key="6">
    <source>
        <dbReference type="ARBA" id="ARBA00022692"/>
    </source>
</evidence>
<dbReference type="InterPro" id="IPR051327">
    <property type="entry name" value="MATE_MepA_subfamily"/>
</dbReference>
<dbReference type="Pfam" id="PF01554">
    <property type="entry name" value="MatE"/>
    <property type="match status" value="2"/>
</dbReference>
<dbReference type="InterPro" id="IPR045070">
    <property type="entry name" value="MATE_MepA-like"/>
</dbReference>
<feature type="transmembrane region" description="Helical" evidence="10">
    <location>
        <begin position="249"/>
        <end position="270"/>
    </location>
</feature>
<feature type="transmembrane region" description="Helical" evidence="10">
    <location>
        <begin position="401"/>
        <end position="420"/>
    </location>
</feature>
<evidence type="ECO:0000256" key="1">
    <source>
        <dbReference type="ARBA" id="ARBA00004429"/>
    </source>
</evidence>
<evidence type="ECO:0000256" key="7">
    <source>
        <dbReference type="ARBA" id="ARBA00022989"/>
    </source>
</evidence>
<dbReference type="NCBIfam" id="NF007130">
    <property type="entry name" value="PRK09575.1"/>
    <property type="match status" value="1"/>
</dbReference>
<dbReference type="CDD" id="cd13143">
    <property type="entry name" value="MATE_MepA_like"/>
    <property type="match status" value="1"/>
</dbReference>
<accession>A0A553JQJ0</accession>
<dbReference type="EMBL" id="VKGK01000009">
    <property type="protein sequence ID" value="TRY14651.1"/>
    <property type="molecule type" value="Genomic_DNA"/>
</dbReference>
<dbReference type="AlphaFoldDB" id="A0A553JQJ0"/>
<feature type="transmembrane region" description="Helical" evidence="10">
    <location>
        <begin position="59"/>
        <end position="84"/>
    </location>
</feature>
<feature type="transmembrane region" description="Helical" evidence="10">
    <location>
        <begin position="105"/>
        <end position="128"/>
    </location>
</feature>
<comment type="similarity">
    <text evidence="2">Belongs to the multi antimicrobial extrusion (MATE) (TC 2.A.66.1) family. MepA subfamily.</text>
</comment>
<feature type="transmembrane region" description="Helical" evidence="10">
    <location>
        <begin position="328"/>
        <end position="354"/>
    </location>
</feature>
<dbReference type="PIRSF" id="PIRSF006603">
    <property type="entry name" value="DinF"/>
    <property type="match status" value="1"/>
</dbReference>
<evidence type="ECO:0000313" key="12">
    <source>
        <dbReference type="Proteomes" id="UP000318126"/>
    </source>
</evidence>
<dbReference type="RefSeq" id="WP_144039972.1">
    <property type="nucleotide sequence ID" value="NZ_BMPL01000007.1"/>
</dbReference>
<evidence type="ECO:0000256" key="10">
    <source>
        <dbReference type="SAM" id="Phobius"/>
    </source>
</evidence>
<feature type="transmembrane region" description="Helical" evidence="10">
    <location>
        <begin position="148"/>
        <end position="169"/>
    </location>
</feature>
<feature type="transmembrane region" description="Helical" evidence="10">
    <location>
        <begin position="181"/>
        <end position="200"/>
    </location>
</feature>
<feature type="transmembrane region" description="Helical" evidence="10">
    <location>
        <begin position="426"/>
        <end position="448"/>
    </location>
</feature>
<feature type="transmembrane region" description="Helical" evidence="10">
    <location>
        <begin position="20"/>
        <end position="39"/>
    </location>
</feature>
<feature type="transmembrane region" description="Helical" evidence="10">
    <location>
        <begin position="206"/>
        <end position="228"/>
    </location>
</feature>
<feature type="transmembrane region" description="Helical" evidence="10">
    <location>
        <begin position="282"/>
        <end position="300"/>
    </location>
</feature>
<evidence type="ECO:0000256" key="5">
    <source>
        <dbReference type="ARBA" id="ARBA00022475"/>
    </source>
</evidence>
<evidence type="ECO:0000313" key="11">
    <source>
        <dbReference type="EMBL" id="TRY14651.1"/>
    </source>
</evidence>
<dbReference type="PANTHER" id="PTHR43823:SF3">
    <property type="entry name" value="MULTIDRUG EXPORT PROTEIN MEPA"/>
    <property type="match status" value="1"/>
</dbReference>
<keyword evidence="6 10" id="KW-0812">Transmembrane</keyword>
<protein>
    <recommendedName>
        <fullName evidence="3">Multidrug export protein MepA</fullName>
    </recommendedName>
</protein>
<keyword evidence="7 10" id="KW-1133">Transmembrane helix</keyword>
<organism evidence="11 12">
    <name type="scientific">Shewanella hanedai</name>
    <name type="common">Alteromonas hanedai</name>
    <dbReference type="NCBI Taxonomy" id="25"/>
    <lineage>
        <taxon>Bacteria</taxon>
        <taxon>Pseudomonadati</taxon>
        <taxon>Pseudomonadota</taxon>
        <taxon>Gammaproteobacteria</taxon>
        <taxon>Alteromonadales</taxon>
        <taxon>Shewanellaceae</taxon>
        <taxon>Shewanella</taxon>
    </lineage>
</organism>
<evidence type="ECO:0000256" key="9">
    <source>
        <dbReference type="ARBA" id="ARBA00023251"/>
    </source>
</evidence>
<dbReference type="GO" id="GO:0005886">
    <property type="term" value="C:plasma membrane"/>
    <property type="evidence" value="ECO:0007669"/>
    <property type="project" value="UniProtKB-SubCell"/>
</dbReference>
<evidence type="ECO:0000256" key="3">
    <source>
        <dbReference type="ARBA" id="ARBA00022106"/>
    </source>
</evidence>
<comment type="caution">
    <text evidence="11">The sequence shown here is derived from an EMBL/GenBank/DDBJ whole genome shotgun (WGS) entry which is preliminary data.</text>
</comment>
<dbReference type="PANTHER" id="PTHR43823">
    <property type="entry name" value="SPORULATION PROTEIN YKVU"/>
    <property type="match status" value="1"/>
</dbReference>
<dbReference type="GO" id="GO:0046677">
    <property type="term" value="P:response to antibiotic"/>
    <property type="evidence" value="ECO:0007669"/>
    <property type="project" value="UniProtKB-KW"/>
</dbReference>
<dbReference type="InterPro" id="IPR048279">
    <property type="entry name" value="MdtK-like"/>
</dbReference>
<dbReference type="GO" id="GO:0015297">
    <property type="term" value="F:antiporter activity"/>
    <property type="evidence" value="ECO:0007669"/>
    <property type="project" value="InterPro"/>
</dbReference>
<name>A0A553JQJ0_SHEHA</name>
<comment type="subcellular location">
    <subcellularLocation>
        <location evidence="1">Cell inner membrane</location>
        <topology evidence="1">Multi-pass membrane protein</topology>
    </subcellularLocation>
</comment>
<keyword evidence="12" id="KW-1185">Reference proteome</keyword>
<evidence type="ECO:0000256" key="8">
    <source>
        <dbReference type="ARBA" id="ARBA00023136"/>
    </source>
</evidence>
<dbReference type="GO" id="GO:0042910">
    <property type="term" value="F:xenobiotic transmembrane transporter activity"/>
    <property type="evidence" value="ECO:0007669"/>
    <property type="project" value="InterPro"/>
</dbReference>
<proteinExistence type="inferred from homology"/>
<gene>
    <name evidence="11" type="ORF">FN961_09655</name>
</gene>
<evidence type="ECO:0000256" key="2">
    <source>
        <dbReference type="ARBA" id="ARBA00008417"/>
    </source>
</evidence>